<gene>
    <name evidence="1" type="ORF">Pflav_054310</name>
</gene>
<dbReference type="KEGG" id="pfla:Pflav_054310"/>
<dbReference type="AlphaFoldDB" id="A0A6F8XZ62"/>
<name>A0A6F8XZ62_9ACTN</name>
<evidence type="ECO:0000313" key="1">
    <source>
        <dbReference type="EMBL" id="BCB79021.1"/>
    </source>
</evidence>
<organism evidence="1 2">
    <name type="scientific">Phytohabitans flavus</name>
    <dbReference type="NCBI Taxonomy" id="1076124"/>
    <lineage>
        <taxon>Bacteria</taxon>
        <taxon>Bacillati</taxon>
        <taxon>Actinomycetota</taxon>
        <taxon>Actinomycetes</taxon>
        <taxon>Micromonosporales</taxon>
        <taxon>Micromonosporaceae</taxon>
    </lineage>
</organism>
<sequence length="334" mass="35326">MATASHVLDAVDLLVPDHRIHVVCTSAPDTSAARADFDLVITGGCGGARRHRGPWLAITPAVMGDLSTPWSAWHDSRRPDALAVPHQDLVHVPQTRPTAAVTGDLCLDRLVRSRPHRAAYRRALGVADGRVLVAVTSTHGPDSLLGRAPAALFDVLGALPRDEFAVVLGLHPSAWYGHLSRPLLAWLERRRRAGLRIVDPATWRGLVCAADVVLGDYGAATVYAAAAGVPVLSAVRLPPGSAPDSPAMALSLAAPVVRPERPLIAYLREAVEAFDPARYESVAAAVTSRPGRAAQSLREQVYRLLRLPEPATDCEALPVGPAMAIPGESLANAA</sequence>
<reference evidence="1 2" key="1">
    <citation type="submission" date="2020-03" db="EMBL/GenBank/DDBJ databases">
        <title>Whole genome shotgun sequence of Phytohabitans flavus NBRC 107702.</title>
        <authorList>
            <person name="Komaki H."/>
            <person name="Tamura T."/>
        </authorList>
    </citation>
    <scope>NUCLEOTIDE SEQUENCE [LARGE SCALE GENOMIC DNA]</scope>
    <source>
        <strain evidence="1 2">NBRC 107702</strain>
    </source>
</reference>
<keyword evidence="2" id="KW-1185">Reference proteome</keyword>
<accession>A0A6F8XZ62</accession>
<protein>
    <submittedName>
        <fullName evidence="1">Uncharacterized protein</fullName>
    </submittedName>
</protein>
<dbReference type="Proteomes" id="UP000502508">
    <property type="component" value="Chromosome"/>
</dbReference>
<reference evidence="1 2" key="2">
    <citation type="submission" date="2020-03" db="EMBL/GenBank/DDBJ databases">
        <authorList>
            <person name="Ichikawa N."/>
            <person name="Kimura A."/>
            <person name="Kitahashi Y."/>
            <person name="Uohara A."/>
        </authorList>
    </citation>
    <scope>NUCLEOTIDE SEQUENCE [LARGE SCALE GENOMIC DNA]</scope>
    <source>
        <strain evidence="1 2">NBRC 107702</strain>
    </source>
</reference>
<dbReference type="EMBL" id="AP022870">
    <property type="protein sequence ID" value="BCB79021.1"/>
    <property type="molecule type" value="Genomic_DNA"/>
</dbReference>
<dbReference type="SUPFAM" id="SSF53756">
    <property type="entry name" value="UDP-Glycosyltransferase/glycogen phosphorylase"/>
    <property type="match status" value="1"/>
</dbReference>
<proteinExistence type="predicted"/>
<evidence type="ECO:0000313" key="2">
    <source>
        <dbReference type="Proteomes" id="UP000502508"/>
    </source>
</evidence>